<dbReference type="NCBIfam" id="TIGR00460">
    <property type="entry name" value="fmt"/>
    <property type="match status" value="1"/>
</dbReference>
<accession>A0A3N0BIW7</accession>
<dbReference type="Proteomes" id="UP000278632">
    <property type="component" value="Unassembled WGS sequence"/>
</dbReference>
<feature type="domain" description="Formyl transferase N-terminal" evidence="6">
    <location>
        <begin position="1"/>
        <end position="177"/>
    </location>
</feature>
<evidence type="ECO:0000259" key="6">
    <source>
        <dbReference type="Pfam" id="PF00551"/>
    </source>
</evidence>
<dbReference type="Pfam" id="PF00551">
    <property type="entry name" value="Formyl_trans_N"/>
    <property type="match status" value="1"/>
</dbReference>
<evidence type="ECO:0000259" key="7">
    <source>
        <dbReference type="Pfam" id="PF02911"/>
    </source>
</evidence>
<feature type="binding site" evidence="5">
    <location>
        <begin position="108"/>
        <end position="111"/>
    </location>
    <ligand>
        <name>(6S)-5,6,7,8-tetrahydrofolate</name>
        <dbReference type="ChEBI" id="CHEBI:57453"/>
    </ligand>
</feature>
<reference evidence="9" key="1">
    <citation type="submission" date="2018-05" db="EMBL/GenBank/DDBJ databases">
        <title>Genome Sequencing of selected type strains of the family Eggerthellaceae.</title>
        <authorList>
            <person name="Danylec N."/>
            <person name="Stoll D.A."/>
            <person name="Doetsch A."/>
            <person name="Huch M."/>
        </authorList>
    </citation>
    <scope>NUCLEOTIDE SEQUENCE [LARGE SCALE GENOMIC DNA]</scope>
    <source>
        <strain evidence="9">DSM 16106</strain>
    </source>
</reference>
<evidence type="ECO:0000313" key="9">
    <source>
        <dbReference type="Proteomes" id="UP000278632"/>
    </source>
</evidence>
<comment type="catalytic activity">
    <reaction evidence="5">
        <text>L-methionyl-tRNA(fMet) + (6R)-10-formyltetrahydrofolate = N-formyl-L-methionyl-tRNA(fMet) + (6S)-5,6,7,8-tetrahydrofolate + H(+)</text>
        <dbReference type="Rhea" id="RHEA:24380"/>
        <dbReference type="Rhea" id="RHEA-COMP:9952"/>
        <dbReference type="Rhea" id="RHEA-COMP:9953"/>
        <dbReference type="ChEBI" id="CHEBI:15378"/>
        <dbReference type="ChEBI" id="CHEBI:57453"/>
        <dbReference type="ChEBI" id="CHEBI:78530"/>
        <dbReference type="ChEBI" id="CHEBI:78844"/>
        <dbReference type="ChEBI" id="CHEBI:195366"/>
        <dbReference type="EC" id="2.1.2.9"/>
    </reaction>
</comment>
<dbReference type="InterPro" id="IPR011034">
    <property type="entry name" value="Formyl_transferase-like_C_sf"/>
</dbReference>
<evidence type="ECO:0000256" key="3">
    <source>
        <dbReference type="ARBA" id="ARBA00022679"/>
    </source>
</evidence>
<dbReference type="PANTHER" id="PTHR11138">
    <property type="entry name" value="METHIONYL-TRNA FORMYLTRANSFERASE"/>
    <property type="match status" value="1"/>
</dbReference>
<dbReference type="EC" id="2.1.2.9" evidence="2 5"/>
<dbReference type="OrthoDB" id="9802815at2"/>
<dbReference type="InterPro" id="IPR036477">
    <property type="entry name" value="Formyl_transf_N_sf"/>
</dbReference>
<dbReference type="SUPFAM" id="SSF50486">
    <property type="entry name" value="FMT C-terminal domain-like"/>
    <property type="match status" value="1"/>
</dbReference>
<feature type="domain" description="Formyl transferase C-terminal" evidence="7">
    <location>
        <begin position="204"/>
        <end position="304"/>
    </location>
</feature>
<dbReference type="InterPro" id="IPR002376">
    <property type="entry name" value="Formyl_transf_N"/>
</dbReference>
<gene>
    <name evidence="5" type="primary">fmt</name>
    <name evidence="8" type="ORF">DMP08_03035</name>
</gene>
<name>A0A3N0BIW7_9ACTN</name>
<evidence type="ECO:0000256" key="4">
    <source>
        <dbReference type="ARBA" id="ARBA00022917"/>
    </source>
</evidence>
<keyword evidence="4 5" id="KW-0648">Protein biosynthesis</keyword>
<dbReference type="GO" id="GO:0005829">
    <property type="term" value="C:cytosol"/>
    <property type="evidence" value="ECO:0007669"/>
    <property type="project" value="TreeGrafter"/>
</dbReference>
<keyword evidence="3 5" id="KW-0808">Transferase</keyword>
<evidence type="ECO:0000313" key="8">
    <source>
        <dbReference type="EMBL" id="RNL48144.1"/>
    </source>
</evidence>
<dbReference type="CDD" id="cd08646">
    <property type="entry name" value="FMT_core_Met-tRNA-FMT_N"/>
    <property type="match status" value="1"/>
</dbReference>
<dbReference type="Gene3D" id="3.40.50.12230">
    <property type="match status" value="1"/>
</dbReference>
<dbReference type="InterPro" id="IPR041711">
    <property type="entry name" value="Met-tRNA-FMT_N"/>
</dbReference>
<comment type="function">
    <text evidence="5">Attaches a formyl group to the free amino group of methionyl-tRNA(fMet). The formyl group appears to play a dual role in the initiator identity of N-formylmethionyl-tRNA by promoting its recognition by IF2 and preventing the misappropriation of this tRNA by the elongation apparatus.</text>
</comment>
<dbReference type="GO" id="GO:0004479">
    <property type="term" value="F:methionyl-tRNA formyltransferase activity"/>
    <property type="evidence" value="ECO:0007669"/>
    <property type="project" value="UniProtKB-UniRule"/>
</dbReference>
<dbReference type="PANTHER" id="PTHR11138:SF5">
    <property type="entry name" value="METHIONYL-TRNA FORMYLTRANSFERASE, MITOCHONDRIAL"/>
    <property type="match status" value="1"/>
</dbReference>
<proteinExistence type="inferred from homology"/>
<dbReference type="EMBL" id="QICD01000003">
    <property type="protein sequence ID" value="RNL48144.1"/>
    <property type="molecule type" value="Genomic_DNA"/>
</dbReference>
<comment type="caution">
    <text evidence="8">The sequence shown here is derived from an EMBL/GenBank/DDBJ whole genome shotgun (WGS) entry which is preliminary data.</text>
</comment>
<comment type="similarity">
    <text evidence="1 5">Belongs to the Fmt family.</text>
</comment>
<dbReference type="RefSeq" id="WP_123191519.1">
    <property type="nucleotide sequence ID" value="NZ_QICD01000003.1"/>
</dbReference>
<sequence>MRVVFMGTPGFSATILDELVQQHEVVAVYTRPDAVRARGKRLEPSPVKAAAERWGIPVRTPRTLRDEDVQRELASFRPDVICVAAYGAILPKAVLDLPRYGCLNVHASLLPRWRGAAPIERAILAGDEEAGVCIMRMEEGLDTGAYCVCRTASVGDLSAEELTDELAILGSHALLTALVRVERGVCDWTEQDESRVTYADKIAKGELDLSVGDSAELMIRKVQASSAAHPARAEVAGRSVTVLSLASVAADGQARELAAGMSAGDVRYAAKRLFLGAADGAVELLILKPAGKQAMDAKSFAAGIQGIKDGGLIWKGLHA</sequence>
<evidence type="ECO:0000256" key="2">
    <source>
        <dbReference type="ARBA" id="ARBA00012261"/>
    </source>
</evidence>
<evidence type="ECO:0000256" key="5">
    <source>
        <dbReference type="HAMAP-Rule" id="MF_00182"/>
    </source>
</evidence>
<evidence type="ECO:0000256" key="1">
    <source>
        <dbReference type="ARBA" id="ARBA00010699"/>
    </source>
</evidence>
<dbReference type="InterPro" id="IPR005794">
    <property type="entry name" value="Fmt"/>
</dbReference>
<organism evidence="8 9">
    <name type="scientific">Paraeggerthella hongkongensis</name>
    <dbReference type="NCBI Taxonomy" id="230658"/>
    <lineage>
        <taxon>Bacteria</taxon>
        <taxon>Bacillati</taxon>
        <taxon>Actinomycetota</taxon>
        <taxon>Coriobacteriia</taxon>
        <taxon>Eggerthellales</taxon>
        <taxon>Eggerthellaceae</taxon>
        <taxon>Paraeggerthella</taxon>
    </lineage>
</organism>
<dbReference type="Pfam" id="PF02911">
    <property type="entry name" value="Formyl_trans_C"/>
    <property type="match status" value="1"/>
</dbReference>
<protein>
    <recommendedName>
        <fullName evidence="2 5">Methionyl-tRNA formyltransferase</fullName>
        <ecNumber evidence="2 5">2.1.2.9</ecNumber>
    </recommendedName>
</protein>
<keyword evidence="9" id="KW-1185">Reference proteome</keyword>
<dbReference type="InterPro" id="IPR005793">
    <property type="entry name" value="Formyl_trans_C"/>
</dbReference>
<dbReference type="AlphaFoldDB" id="A0A3N0BIW7"/>
<dbReference type="SUPFAM" id="SSF53328">
    <property type="entry name" value="Formyltransferase"/>
    <property type="match status" value="1"/>
</dbReference>
<dbReference type="HAMAP" id="MF_00182">
    <property type="entry name" value="Formyl_trans"/>
    <property type="match status" value="1"/>
</dbReference>